<evidence type="ECO:0000256" key="1">
    <source>
        <dbReference type="ARBA" id="ARBA00006056"/>
    </source>
</evidence>
<sequence>MDCEAEKTVLTPDLVSCRQKFIVSEKEVFRFVEEVFIKLGATPEVAKCVAESIADADNKGHYSHGMNRLGLYITDVDQGVLDLKSTPIILAESAATAWVDGNNALGVVVGNFCMQLAIKKAKESGIGWVVAKGSNHIGVVNFFPEQALKEGLLGFTCCNTSPVVAPWGAKEPALGTNPISFAAPGVNDDSFVMDISTSGVSRGKIELYVKHNQPLPVGWAIGSDGKYVTDAKDAYEKGALTPLGGENNGHKGYGLGLMAEAMSGILAGSKFGPFIRKWGKKIERGDLGQCYACINPEFFAPGYNERMSCLMDYLRNMDPVDPENPVQVPGDWERNNKKKHQDKGGVSYSRVQLQWTNDLAKKLGVAPLKFK</sequence>
<name>A0AAD8EDW3_DIPPU</name>
<dbReference type="GO" id="GO:0016491">
    <property type="term" value="F:oxidoreductase activity"/>
    <property type="evidence" value="ECO:0007669"/>
    <property type="project" value="UniProtKB-KW"/>
</dbReference>
<dbReference type="Gene3D" id="1.10.1530.10">
    <property type="match status" value="1"/>
</dbReference>
<proteinExistence type="inferred from homology"/>
<evidence type="ECO:0000256" key="2">
    <source>
        <dbReference type="ARBA" id="ARBA00023002"/>
    </source>
</evidence>
<dbReference type="InterPro" id="IPR003767">
    <property type="entry name" value="Malate/L-lactate_DH-like"/>
</dbReference>
<evidence type="ECO:0000313" key="4">
    <source>
        <dbReference type="Proteomes" id="UP001233999"/>
    </source>
</evidence>
<protein>
    <recommendedName>
        <fullName evidence="5">Malate dehydrogenase</fullName>
    </recommendedName>
</protein>
<dbReference type="EMBL" id="JASPKZ010007157">
    <property type="protein sequence ID" value="KAJ9586436.1"/>
    <property type="molecule type" value="Genomic_DNA"/>
</dbReference>
<reference evidence="3" key="1">
    <citation type="journal article" date="2023" name="IScience">
        <title>Live-bearing cockroach genome reveals convergent evolutionary mechanisms linked to viviparity in insects and beyond.</title>
        <authorList>
            <person name="Fouks B."/>
            <person name="Harrison M.C."/>
            <person name="Mikhailova A.A."/>
            <person name="Marchal E."/>
            <person name="English S."/>
            <person name="Carruthers M."/>
            <person name="Jennings E.C."/>
            <person name="Chiamaka E.L."/>
            <person name="Frigard R.A."/>
            <person name="Pippel M."/>
            <person name="Attardo G.M."/>
            <person name="Benoit J.B."/>
            <person name="Bornberg-Bauer E."/>
            <person name="Tobe S.S."/>
        </authorList>
    </citation>
    <scope>NUCLEOTIDE SEQUENCE</scope>
    <source>
        <strain evidence="3">Stay&amp;Tobe</strain>
    </source>
</reference>
<dbReference type="SUPFAM" id="SSF89733">
    <property type="entry name" value="L-sulfolactate dehydrogenase-like"/>
    <property type="match status" value="1"/>
</dbReference>
<keyword evidence="4" id="KW-1185">Reference proteome</keyword>
<dbReference type="PANTHER" id="PTHR11091">
    <property type="entry name" value="OXIDOREDUCTASE-RELATED"/>
    <property type="match status" value="1"/>
</dbReference>
<gene>
    <name evidence="3" type="ORF">L9F63_019918</name>
</gene>
<dbReference type="InterPro" id="IPR043144">
    <property type="entry name" value="Mal/L-sulf/L-lact_DH-like_ah"/>
</dbReference>
<dbReference type="Proteomes" id="UP001233999">
    <property type="component" value="Unassembled WGS sequence"/>
</dbReference>
<dbReference type="InterPro" id="IPR043143">
    <property type="entry name" value="Mal/L-sulf/L-lact_DH-like_NADP"/>
</dbReference>
<evidence type="ECO:0000313" key="3">
    <source>
        <dbReference type="EMBL" id="KAJ9586436.1"/>
    </source>
</evidence>
<keyword evidence="2" id="KW-0560">Oxidoreductase</keyword>
<organism evidence="3 4">
    <name type="scientific">Diploptera punctata</name>
    <name type="common">Pacific beetle cockroach</name>
    <dbReference type="NCBI Taxonomy" id="6984"/>
    <lineage>
        <taxon>Eukaryota</taxon>
        <taxon>Metazoa</taxon>
        <taxon>Ecdysozoa</taxon>
        <taxon>Arthropoda</taxon>
        <taxon>Hexapoda</taxon>
        <taxon>Insecta</taxon>
        <taxon>Pterygota</taxon>
        <taxon>Neoptera</taxon>
        <taxon>Polyneoptera</taxon>
        <taxon>Dictyoptera</taxon>
        <taxon>Blattodea</taxon>
        <taxon>Blaberoidea</taxon>
        <taxon>Blaberidae</taxon>
        <taxon>Diplopterinae</taxon>
        <taxon>Diploptera</taxon>
    </lineage>
</organism>
<dbReference type="AlphaFoldDB" id="A0AAD8EDW3"/>
<dbReference type="Gene3D" id="3.30.1370.60">
    <property type="entry name" value="Hypothetical oxidoreductase yiak, domain 2"/>
    <property type="match status" value="1"/>
</dbReference>
<dbReference type="Pfam" id="PF02615">
    <property type="entry name" value="Ldh_2"/>
    <property type="match status" value="1"/>
</dbReference>
<comment type="caution">
    <text evidence="3">The sequence shown here is derived from an EMBL/GenBank/DDBJ whole genome shotgun (WGS) entry which is preliminary data.</text>
</comment>
<reference evidence="3" key="2">
    <citation type="submission" date="2023-05" db="EMBL/GenBank/DDBJ databases">
        <authorList>
            <person name="Fouks B."/>
        </authorList>
    </citation>
    <scope>NUCLEOTIDE SEQUENCE</scope>
    <source>
        <strain evidence="3">Stay&amp;Tobe</strain>
        <tissue evidence="3">Testes</tissue>
    </source>
</reference>
<accession>A0AAD8EDW3</accession>
<dbReference type="InterPro" id="IPR036111">
    <property type="entry name" value="Mal/L-sulfo/L-lacto_DH-like_sf"/>
</dbReference>
<comment type="similarity">
    <text evidence="1">Belongs to the LDH2/MDH2 oxidoreductase family.</text>
</comment>
<dbReference type="PANTHER" id="PTHR11091:SF0">
    <property type="entry name" value="MALATE DEHYDROGENASE"/>
    <property type="match status" value="1"/>
</dbReference>
<evidence type="ECO:0008006" key="5">
    <source>
        <dbReference type="Google" id="ProtNLM"/>
    </source>
</evidence>